<dbReference type="AlphaFoldDB" id="A0A9Q8QBP4"/>
<dbReference type="EMBL" id="CP086355">
    <property type="protein sequence ID" value="UNI16665.1"/>
    <property type="molecule type" value="Genomic_DNA"/>
</dbReference>
<protein>
    <submittedName>
        <fullName evidence="2">Uncharacterized protein</fullName>
    </submittedName>
</protein>
<keyword evidence="3" id="KW-1185">Reference proteome</keyword>
<feature type="compositionally biased region" description="Polar residues" evidence="1">
    <location>
        <begin position="1"/>
        <end position="12"/>
    </location>
</feature>
<dbReference type="RefSeq" id="XP_047840146.1">
    <property type="nucleotide sequence ID" value="XM_047984173.1"/>
</dbReference>
<name>A0A9Q8QBP4_9HYPO</name>
<feature type="region of interest" description="Disordered" evidence="1">
    <location>
        <begin position="1"/>
        <end position="53"/>
    </location>
</feature>
<sequence>MHPDTQPSSDLQPQAARGATRTRRSQRELYGDQPTCKSSRAPKPNRKYGDDAHSVFASQLPANQHPEGCLTTFHSIFLAAVSKAARDHKLHRDDLVRLPRRYQDLSKHPMSAEFKEAMRSELRNLLQRGT</sequence>
<organism evidence="2 3">
    <name type="scientific">Purpureocillium takamizusanense</name>
    <dbReference type="NCBI Taxonomy" id="2060973"/>
    <lineage>
        <taxon>Eukaryota</taxon>
        <taxon>Fungi</taxon>
        <taxon>Dikarya</taxon>
        <taxon>Ascomycota</taxon>
        <taxon>Pezizomycotina</taxon>
        <taxon>Sordariomycetes</taxon>
        <taxon>Hypocreomycetidae</taxon>
        <taxon>Hypocreales</taxon>
        <taxon>Ophiocordycipitaceae</taxon>
        <taxon>Purpureocillium</taxon>
    </lineage>
</organism>
<accession>A0A9Q8QBP4</accession>
<dbReference type="KEGG" id="ptkz:JDV02_003082"/>
<dbReference type="OrthoDB" id="4958340at2759"/>
<dbReference type="Proteomes" id="UP000829364">
    <property type="component" value="Chromosome 2"/>
</dbReference>
<reference evidence="2" key="1">
    <citation type="submission" date="2021-11" db="EMBL/GenBank/DDBJ databases">
        <title>Purpureocillium_takamizusanense_genome.</title>
        <authorList>
            <person name="Nguyen N.-H."/>
        </authorList>
    </citation>
    <scope>NUCLEOTIDE SEQUENCE</scope>
    <source>
        <strain evidence="2">PT3</strain>
    </source>
</reference>
<evidence type="ECO:0000313" key="3">
    <source>
        <dbReference type="Proteomes" id="UP000829364"/>
    </source>
</evidence>
<evidence type="ECO:0000313" key="2">
    <source>
        <dbReference type="EMBL" id="UNI16665.1"/>
    </source>
</evidence>
<proteinExistence type="predicted"/>
<dbReference type="GeneID" id="72065042"/>
<evidence type="ECO:0000256" key="1">
    <source>
        <dbReference type="SAM" id="MobiDB-lite"/>
    </source>
</evidence>
<gene>
    <name evidence="2" type="ORF">JDV02_003082</name>
</gene>